<dbReference type="RefSeq" id="WP_051630426.1">
    <property type="nucleotide sequence ID" value="NZ_BMLF01000001.1"/>
</dbReference>
<dbReference type="EMBL" id="BMLF01000001">
    <property type="protein sequence ID" value="GGL94384.1"/>
    <property type="molecule type" value="Genomic_DNA"/>
</dbReference>
<keyword evidence="3" id="KW-0677">Repeat</keyword>
<dbReference type="Pfam" id="PF00132">
    <property type="entry name" value="Hexapep"/>
    <property type="match status" value="1"/>
</dbReference>
<keyword evidence="2" id="KW-0808">Transferase</keyword>
<dbReference type="PANTHER" id="PTHR43300">
    <property type="entry name" value="ACETYLTRANSFERASE"/>
    <property type="match status" value="1"/>
</dbReference>
<dbReference type="GO" id="GO:0016746">
    <property type="term" value="F:acyltransferase activity"/>
    <property type="evidence" value="ECO:0007669"/>
    <property type="project" value="UniProtKB-KW"/>
</dbReference>
<comment type="caution">
    <text evidence="5">The sequence shown here is derived from an EMBL/GenBank/DDBJ whole genome shotgun (WGS) entry which is preliminary data.</text>
</comment>
<proteinExistence type="inferred from homology"/>
<keyword evidence="6" id="KW-1185">Reference proteome</keyword>
<dbReference type="SUPFAM" id="SSF51161">
    <property type="entry name" value="Trimeric LpxA-like enzymes"/>
    <property type="match status" value="1"/>
</dbReference>
<dbReference type="Proteomes" id="UP000649829">
    <property type="component" value="Unassembled WGS sequence"/>
</dbReference>
<evidence type="ECO:0000313" key="6">
    <source>
        <dbReference type="Proteomes" id="UP000649829"/>
    </source>
</evidence>
<dbReference type="AlphaFoldDB" id="A0A917SSR9"/>
<evidence type="ECO:0000256" key="1">
    <source>
        <dbReference type="ARBA" id="ARBA00007274"/>
    </source>
</evidence>
<keyword evidence="4" id="KW-0012">Acyltransferase</keyword>
<gene>
    <name evidence="5" type="ORF">GCM10011534_15710</name>
</gene>
<reference evidence="5" key="2">
    <citation type="submission" date="2020-09" db="EMBL/GenBank/DDBJ databases">
        <authorList>
            <person name="Sun Q."/>
            <person name="Zhou Y."/>
        </authorList>
    </citation>
    <scope>NUCLEOTIDE SEQUENCE</scope>
    <source>
        <strain evidence="5">CGMCC 1.6293</strain>
    </source>
</reference>
<evidence type="ECO:0000313" key="5">
    <source>
        <dbReference type="EMBL" id="GGL94384.1"/>
    </source>
</evidence>
<organism evidence="5 6">
    <name type="scientific">Pseudooceanicola nanhaiensis</name>
    <dbReference type="NCBI Taxonomy" id="375761"/>
    <lineage>
        <taxon>Bacteria</taxon>
        <taxon>Pseudomonadati</taxon>
        <taxon>Pseudomonadota</taxon>
        <taxon>Alphaproteobacteria</taxon>
        <taxon>Rhodobacterales</taxon>
        <taxon>Paracoccaceae</taxon>
        <taxon>Pseudooceanicola</taxon>
    </lineage>
</organism>
<dbReference type="PROSITE" id="PS00101">
    <property type="entry name" value="HEXAPEP_TRANSFERASES"/>
    <property type="match status" value="1"/>
</dbReference>
<comment type="similarity">
    <text evidence="1">Belongs to the transferase hexapeptide repeat family.</text>
</comment>
<reference evidence="5" key="1">
    <citation type="journal article" date="2014" name="Int. J. Syst. Evol. Microbiol.">
        <title>Complete genome sequence of Corynebacterium casei LMG S-19264T (=DSM 44701T), isolated from a smear-ripened cheese.</title>
        <authorList>
            <consortium name="US DOE Joint Genome Institute (JGI-PGF)"/>
            <person name="Walter F."/>
            <person name="Albersmeier A."/>
            <person name="Kalinowski J."/>
            <person name="Ruckert C."/>
        </authorList>
    </citation>
    <scope>NUCLEOTIDE SEQUENCE</scope>
    <source>
        <strain evidence="5">CGMCC 1.6293</strain>
    </source>
</reference>
<dbReference type="PANTHER" id="PTHR43300:SF11">
    <property type="entry name" value="ACETYLTRANSFERASE RV3034C-RELATED"/>
    <property type="match status" value="1"/>
</dbReference>
<dbReference type="InterPro" id="IPR050179">
    <property type="entry name" value="Trans_hexapeptide_repeat"/>
</dbReference>
<accession>A0A917SSR9</accession>
<dbReference type="InterPro" id="IPR018357">
    <property type="entry name" value="Hexapep_transf_CS"/>
</dbReference>
<dbReference type="InterPro" id="IPR011004">
    <property type="entry name" value="Trimer_LpxA-like_sf"/>
</dbReference>
<name>A0A917SSR9_9RHOB</name>
<dbReference type="Gene3D" id="2.160.10.10">
    <property type="entry name" value="Hexapeptide repeat proteins"/>
    <property type="match status" value="1"/>
</dbReference>
<dbReference type="CDD" id="cd03349">
    <property type="entry name" value="LbH_XAT"/>
    <property type="match status" value="1"/>
</dbReference>
<evidence type="ECO:0000256" key="3">
    <source>
        <dbReference type="ARBA" id="ARBA00022737"/>
    </source>
</evidence>
<dbReference type="InterPro" id="IPR001451">
    <property type="entry name" value="Hexapep"/>
</dbReference>
<evidence type="ECO:0000256" key="4">
    <source>
        <dbReference type="ARBA" id="ARBA00023315"/>
    </source>
</evidence>
<protein>
    <submittedName>
        <fullName evidence="5">Acetyltransferase</fullName>
    </submittedName>
</protein>
<sequence length="260" mass="28774">MLRYPYTFEFSPAIEAFFVENNIFLSHPLRIAGVHKPGERLTIQRQALVEPYSAMCKGVFVSMGAFSFNQSRIFPPNRIGRYCSISWSVSIMAGDHPIEHVSTHPFTYRDYYERRIKQDCGAAPAIAPFTPDRGPVEIGNDVWIGQNVLIRNGLSIGNGAVVAAGAVVVKDVPPYAIVGGNPAKVIRYRFDPEVIAKLQHSEWWRYHIKDFEGLDVADPGAFVDGLAARVAAGDVQPYRPQVIDLAQEIDSVVKSDAAVI</sequence>
<evidence type="ECO:0000256" key="2">
    <source>
        <dbReference type="ARBA" id="ARBA00022679"/>
    </source>
</evidence>